<evidence type="ECO:0000313" key="2">
    <source>
        <dbReference type="EMBL" id="EPY18199.1"/>
    </source>
</evidence>
<sequence>MNSTTPLLENHSANCPYHSNTPNSAAQVARPRQPGEDAPTPNVALLSCATPAATHQTALSRVPPMSWSTS</sequence>
<proteinExistence type="predicted"/>
<dbReference type="AlphaFoldDB" id="S9TN94"/>
<evidence type="ECO:0000256" key="1">
    <source>
        <dbReference type="SAM" id="MobiDB-lite"/>
    </source>
</evidence>
<evidence type="ECO:0000313" key="3">
    <source>
        <dbReference type="Proteomes" id="UP000015354"/>
    </source>
</evidence>
<name>S9TN94_9TRYP</name>
<comment type="caution">
    <text evidence="2">The sequence shown here is derived from an EMBL/GenBank/DDBJ whole genome shotgun (WGS) entry which is preliminary data.</text>
</comment>
<keyword evidence="3" id="KW-1185">Reference proteome</keyword>
<gene>
    <name evidence="2" type="ORF">STCU_10124</name>
</gene>
<accession>S9TN94</accession>
<protein>
    <submittedName>
        <fullName evidence="2">Uncharacterized protein</fullName>
    </submittedName>
</protein>
<feature type="compositionally biased region" description="Polar residues" evidence="1">
    <location>
        <begin position="1"/>
        <end position="26"/>
    </location>
</feature>
<reference evidence="2 3" key="1">
    <citation type="journal article" date="2013" name="PLoS ONE">
        <title>Predicting the Proteins of Angomonas deanei, Strigomonas culicis and Their Respective Endosymbionts Reveals New Aspects of the Trypanosomatidae Family.</title>
        <authorList>
            <person name="Motta M.C."/>
            <person name="Martins A.C."/>
            <person name="de Souza S.S."/>
            <person name="Catta-Preta C.M."/>
            <person name="Silva R."/>
            <person name="Klein C.C."/>
            <person name="de Almeida L.G."/>
            <person name="de Lima Cunha O."/>
            <person name="Ciapina L.P."/>
            <person name="Brocchi M."/>
            <person name="Colabardini A.C."/>
            <person name="de Araujo Lima B."/>
            <person name="Machado C.R."/>
            <person name="de Almeida Soares C.M."/>
            <person name="Probst C.M."/>
            <person name="de Menezes C.B."/>
            <person name="Thompson C.E."/>
            <person name="Bartholomeu D.C."/>
            <person name="Gradia D.F."/>
            <person name="Pavoni D.P."/>
            <person name="Grisard E.C."/>
            <person name="Fantinatti-Garboggini F."/>
            <person name="Marchini F.K."/>
            <person name="Rodrigues-Luiz G.F."/>
            <person name="Wagner G."/>
            <person name="Goldman G.H."/>
            <person name="Fietto J.L."/>
            <person name="Elias M.C."/>
            <person name="Goldman M.H."/>
            <person name="Sagot M.F."/>
            <person name="Pereira M."/>
            <person name="Stoco P.H."/>
            <person name="de Mendonca-Neto R.P."/>
            <person name="Teixeira S.M."/>
            <person name="Maciel T.E."/>
            <person name="de Oliveira Mendes T.A."/>
            <person name="Urmenyi T.P."/>
            <person name="de Souza W."/>
            <person name="Schenkman S."/>
            <person name="de Vasconcelos A.T."/>
        </authorList>
    </citation>
    <scope>NUCLEOTIDE SEQUENCE [LARGE SCALE GENOMIC DNA]</scope>
</reference>
<feature type="region of interest" description="Disordered" evidence="1">
    <location>
        <begin position="1"/>
        <end position="43"/>
    </location>
</feature>
<organism evidence="2 3">
    <name type="scientific">Strigomonas culicis</name>
    <dbReference type="NCBI Taxonomy" id="28005"/>
    <lineage>
        <taxon>Eukaryota</taxon>
        <taxon>Discoba</taxon>
        <taxon>Euglenozoa</taxon>
        <taxon>Kinetoplastea</taxon>
        <taxon>Metakinetoplastina</taxon>
        <taxon>Trypanosomatida</taxon>
        <taxon>Trypanosomatidae</taxon>
        <taxon>Strigomonadinae</taxon>
        <taxon>Strigomonas</taxon>
    </lineage>
</organism>
<dbReference type="Proteomes" id="UP000015354">
    <property type="component" value="Unassembled WGS sequence"/>
</dbReference>
<dbReference type="EMBL" id="ATMH01010048">
    <property type="protein sequence ID" value="EPY18199.1"/>
    <property type="molecule type" value="Genomic_DNA"/>
</dbReference>